<dbReference type="InterPro" id="IPR016071">
    <property type="entry name" value="Staphylococal_nuclease_OB-fold"/>
</dbReference>
<keyword evidence="1" id="KW-0540">Nuclease</keyword>
<dbReference type="SMART" id="SM00318">
    <property type="entry name" value="SNc"/>
    <property type="match status" value="1"/>
</dbReference>
<keyword evidence="2" id="KW-0255">Endonuclease</keyword>
<accession>A0A418VZR8</accession>
<name>A0A418VZR8_9PROT</name>
<feature type="compositionally biased region" description="Low complexity" evidence="4">
    <location>
        <begin position="282"/>
        <end position="292"/>
    </location>
</feature>
<feature type="domain" description="TNase-like" evidence="6">
    <location>
        <begin position="27"/>
        <end position="159"/>
    </location>
</feature>
<dbReference type="InterPro" id="IPR035437">
    <property type="entry name" value="SNase_OB-fold_sf"/>
</dbReference>
<evidence type="ECO:0000256" key="1">
    <source>
        <dbReference type="ARBA" id="ARBA00022722"/>
    </source>
</evidence>
<dbReference type="Gene3D" id="2.40.50.90">
    <property type="match status" value="1"/>
</dbReference>
<evidence type="ECO:0000313" key="8">
    <source>
        <dbReference type="Proteomes" id="UP000283458"/>
    </source>
</evidence>
<dbReference type="Pfam" id="PF00565">
    <property type="entry name" value="SNase"/>
    <property type="match status" value="1"/>
</dbReference>
<dbReference type="PANTHER" id="PTHR12302">
    <property type="entry name" value="EBNA2 BINDING PROTEIN P100"/>
    <property type="match status" value="1"/>
</dbReference>
<dbReference type="RefSeq" id="WP_119828907.1">
    <property type="nucleotide sequence ID" value="NZ_QYUL01000001.1"/>
</dbReference>
<feature type="chain" id="PRO_5018976344" evidence="5">
    <location>
        <begin position="26"/>
        <end position="307"/>
    </location>
</feature>
<keyword evidence="8" id="KW-1185">Reference proteome</keyword>
<evidence type="ECO:0000256" key="5">
    <source>
        <dbReference type="SAM" id="SignalP"/>
    </source>
</evidence>
<dbReference type="PANTHER" id="PTHR12302:SF3">
    <property type="entry name" value="SERINE_THREONINE-PROTEIN KINASE 31"/>
    <property type="match status" value="1"/>
</dbReference>
<evidence type="ECO:0000256" key="2">
    <source>
        <dbReference type="ARBA" id="ARBA00022759"/>
    </source>
</evidence>
<gene>
    <name evidence="7" type="ORF">D3877_00780</name>
</gene>
<feature type="region of interest" description="Disordered" evidence="4">
    <location>
        <begin position="261"/>
        <end position="307"/>
    </location>
</feature>
<dbReference type="EMBL" id="QYUL01000001">
    <property type="protein sequence ID" value="RJF83266.1"/>
    <property type="molecule type" value="Genomic_DNA"/>
</dbReference>
<dbReference type="PROSITE" id="PS50830">
    <property type="entry name" value="TNASE_3"/>
    <property type="match status" value="1"/>
</dbReference>
<dbReference type="AlphaFoldDB" id="A0A418VZR8"/>
<evidence type="ECO:0000256" key="4">
    <source>
        <dbReference type="SAM" id="MobiDB-lite"/>
    </source>
</evidence>
<dbReference type="SUPFAM" id="SSF50199">
    <property type="entry name" value="Staphylococcal nuclease"/>
    <property type="match status" value="1"/>
</dbReference>
<dbReference type="OrthoDB" id="7618306at2"/>
<dbReference type="Proteomes" id="UP000283458">
    <property type="component" value="Unassembled WGS sequence"/>
</dbReference>
<dbReference type="GO" id="GO:0004519">
    <property type="term" value="F:endonuclease activity"/>
    <property type="evidence" value="ECO:0007669"/>
    <property type="project" value="UniProtKB-KW"/>
</dbReference>
<dbReference type="GO" id="GO:0016787">
    <property type="term" value="F:hydrolase activity"/>
    <property type="evidence" value="ECO:0007669"/>
    <property type="project" value="UniProtKB-KW"/>
</dbReference>
<proteinExistence type="predicted"/>
<evidence type="ECO:0000259" key="6">
    <source>
        <dbReference type="PROSITE" id="PS50830"/>
    </source>
</evidence>
<keyword evidence="3" id="KW-0378">Hydrolase</keyword>
<reference evidence="7 8" key="1">
    <citation type="submission" date="2018-09" db="EMBL/GenBank/DDBJ databases">
        <authorList>
            <person name="Zhu H."/>
        </authorList>
    </citation>
    <scope>NUCLEOTIDE SEQUENCE [LARGE SCALE GENOMIC DNA]</scope>
    <source>
        <strain evidence="7 8">K2W22B-5</strain>
    </source>
</reference>
<feature type="compositionally biased region" description="Pro residues" evidence="4">
    <location>
        <begin position="269"/>
        <end position="281"/>
    </location>
</feature>
<feature type="signal peptide" evidence="5">
    <location>
        <begin position="1"/>
        <end position="25"/>
    </location>
</feature>
<protein>
    <submittedName>
        <fullName evidence="7">Thermonuclease family protein</fullName>
    </submittedName>
</protein>
<organism evidence="7 8">
    <name type="scientific">Azospirillum cavernae</name>
    <dbReference type="NCBI Taxonomy" id="2320860"/>
    <lineage>
        <taxon>Bacteria</taxon>
        <taxon>Pseudomonadati</taxon>
        <taxon>Pseudomonadota</taxon>
        <taxon>Alphaproteobacteria</taxon>
        <taxon>Rhodospirillales</taxon>
        <taxon>Azospirillaceae</taxon>
        <taxon>Azospirillum</taxon>
    </lineage>
</organism>
<sequence length="307" mass="33338">MKPRRHCLKLAAILLPPLTAAPAIAASAETWRVVAVVDGDTLALEDGRQVRLAGIEAAKPPRYAAADGGRPWPLAKAATAALSELALGRMVTPRGAVLVDRHGRLLAHLLREDGLWLQAEMLARGHARVHTRPDARAFAAEMLATEDGARNAQRGLWRTRVYALRPADPDALARDRDSFQIVEGRVLRVTKTGGEAYLDFGADWRTDVTVHIARPVMRDFAKAGIDPLSYEGKRIRVRGWIGLRSGPMIEANHPEQIERLEGGAVTVPSSPPSQQPPPPPRSASAVRPPDTAPDAHPDAHLEEEDPE</sequence>
<comment type="caution">
    <text evidence="7">The sequence shown here is derived from an EMBL/GenBank/DDBJ whole genome shotgun (WGS) entry which is preliminary data.</text>
</comment>
<keyword evidence="5" id="KW-0732">Signal</keyword>
<evidence type="ECO:0000313" key="7">
    <source>
        <dbReference type="EMBL" id="RJF83266.1"/>
    </source>
</evidence>
<evidence type="ECO:0000256" key="3">
    <source>
        <dbReference type="ARBA" id="ARBA00022801"/>
    </source>
</evidence>